<dbReference type="InterPro" id="IPR035903">
    <property type="entry name" value="HesB-like_dom_sf"/>
</dbReference>
<dbReference type="AlphaFoldDB" id="A0A2A5RP78"/>
<dbReference type="RefSeq" id="WP_096816781.1">
    <property type="nucleotide sequence ID" value="NZ_JXJU01000001.1"/>
</dbReference>
<evidence type="ECO:0000313" key="3">
    <source>
        <dbReference type="Proteomes" id="UP000218181"/>
    </source>
</evidence>
<accession>A0A2A5RP78</accession>
<evidence type="ECO:0000259" key="1">
    <source>
        <dbReference type="Pfam" id="PF01521"/>
    </source>
</evidence>
<dbReference type="InterPro" id="IPR000361">
    <property type="entry name" value="ATAP_core_dom"/>
</dbReference>
<keyword evidence="3" id="KW-1185">Reference proteome</keyword>
<dbReference type="Proteomes" id="UP000218181">
    <property type="component" value="Unassembled WGS sequence"/>
</dbReference>
<name>A0A2A5RP78_9LACT</name>
<dbReference type="OrthoDB" id="2361502at2"/>
<proteinExistence type="predicted"/>
<gene>
    <name evidence="2" type="ORF">RT41_GL000024</name>
</gene>
<feature type="domain" description="Core" evidence="1">
    <location>
        <begin position="1"/>
        <end position="114"/>
    </location>
</feature>
<dbReference type="STRING" id="1291764.GCA_001311235_00595"/>
<protein>
    <recommendedName>
        <fullName evidence="1">Core domain-containing protein</fullName>
    </recommendedName>
</protein>
<comment type="caution">
    <text evidence="2">The sequence shown here is derived from an EMBL/GenBank/DDBJ whole genome shotgun (WGS) entry which is preliminary data.</text>
</comment>
<dbReference type="SUPFAM" id="SSF89360">
    <property type="entry name" value="HesB-like domain"/>
    <property type="match status" value="1"/>
</dbReference>
<dbReference type="Pfam" id="PF01521">
    <property type="entry name" value="Fe-S_biosyn"/>
    <property type="match status" value="1"/>
</dbReference>
<dbReference type="Gene3D" id="2.60.300.12">
    <property type="entry name" value="HesB-like domain"/>
    <property type="match status" value="1"/>
</dbReference>
<sequence>MKITFDDYVIGKINALNLTDSDILALDYDDSLTPHGEADACAIVTQIRVVALANKALLPKEFDGEIESNRGVIYVKSFGETFLDPDMKIRKAESGNVIEVMGDGGILSSNAAIVDYRE</sequence>
<reference evidence="2 3" key="1">
    <citation type="submission" date="2014-12" db="EMBL/GenBank/DDBJ databases">
        <title>Draft genome sequences of 10 type strains of Lactococcus.</title>
        <authorList>
            <person name="Sun Z."/>
            <person name="Zhong Z."/>
            <person name="Liu W."/>
            <person name="Zhang W."/>
            <person name="Zhang H."/>
        </authorList>
    </citation>
    <scope>NUCLEOTIDE SEQUENCE [LARGE SCALE GENOMIC DNA]</scope>
    <source>
        <strain evidence="2 3">JCM 16395</strain>
    </source>
</reference>
<organism evidence="2 3">
    <name type="scientific">Lactococcus fujiensis JCM 16395</name>
    <dbReference type="NCBI Taxonomy" id="1291764"/>
    <lineage>
        <taxon>Bacteria</taxon>
        <taxon>Bacillati</taxon>
        <taxon>Bacillota</taxon>
        <taxon>Bacilli</taxon>
        <taxon>Lactobacillales</taxon>
        <taxon>Streptococcaceae</taxon>
        <taxon>Lactococcus</taxon>
    </lineage>
</organism>
<dbReference type="EMBL" id="JXJU01000001">
    <property type="protein sequence ID" value="PCS01260.1"/>
    <property type="molecule type" value="Genomic_DNA"/>
</dbReference>
<evidence type="ECO:0000313" key="2">
    <source>
        <dbReference type="EMBL" id="PCS01260.1"/>
    </source>
</evidence>